<comment type="caution">
    <text evidence="1">The sequence shown here is derived from an EMBL/GenBank/DDBJ whole genome shotgun (WGS) entry which is preliminary data.</text>
</comment>
<organism evidence="1 2">
    <name type="scientific">Diversispora epigaea</name>
    <dbReference type="NCBI Taxonomy" id="1348612"/>
    <lineage>
        <taxon>Eukaryota</taxon>
        <taxon>Fungi</taxon>
        <taxon>Fungi incertae sedis</taxon>
        <taxon>Mucoromycota</taxon>
        <taxon>Glomeromycotina</taxon>
        <taxon>Glomeromycetes</taxon>
        <taxon>Diversisporales</taxon>
        <taxon>Diversisporaceae</taxon>
        <taxon>Diversispora</taxon>
    </lineage>
</organism>
<dbReference type="OrthoDB" id="2397721at2759"/>
<evidence type="ECO:0000313" key="1">
    <source>
        <dbReference type="EMBL" id="RHZ44461.1"/>
    </source>
</evidence>
<dbReference type="Proteomes" id="UP000266861">
    <property type="component" value="Unassembled WGS sequence"/>
</dbReference>
<name>A0A397G0B8_9GLOM</name>
<protein>
    <submittedName>
        <fullName evidence="1">Uncharacterized protein</fullName>
    </submittedName>
</protein>
<gene>
    <name evidence="1" type="ORF">Glove_724g18</name>
</gene>
<dbReference type="EMBL" id="PQFF01000572">
    <property type="protein sequence ID" value="RHZ44461.1"/>
    <property type="molecule type" value="Genomic_DNA"/>
</dbReference>
<keyword evidence="2" id="KW-1185">Reference proteome</keyword>
<accession>A0A397G0B8</accession>
<sequence length="154" mass="17999">MEIKLLKEKKELLDKELSHQISLEQTRHILNVTSETRNQGALLQSEVTTKIKKRTLDKSDVSCEQLKRRVKVTNRVKRSKVECINVEQDKGEIISDEQNISNEIDEENEVLTSGKCIEDTLFEHYKKLPNKLLLHSWIIDLNDQKAKELFTIEK</sequence>
<proteinExistence type="predicted"/>
<evidence type="ECO:0000313" key="2">
    <source>
        <dbReference type="Proteomes" id="UP000266861"/>
    </source>
</evidence>
<reference evidence="1 2" key="1">
    <citation type="submission" date="2018-08" db="EMBL/GenBank/DDBJ databases">
        <title>Genome and evolution of the arbuscular mycorrhizal fungus Diversispora epigaea (formerly Glomus versiforme) and its bacterial endosymbionts.</title>
        <authorList>
            <person name="Sun X."/>
            <person name="Fei Z."/>
            <person name="Harrison M."/>
        </authorList>
    </citation>
    <scope>NUCLEOTIDE SEQUENCE [LARGE SCALE GENOMIC DNA]</scope>
    <source>
        <strain evidence="1 2">IT104</strain>
    </source>
</reference>
<dbReference type="AlphaFoldDB" id="A0A397G0B8"/>